<evidence type="ECO:0000313" key="2">
    <source>
        <dbReference type="EMBL" id="KAG7725867.1"/>
    </source>
</evidence>
<evidence type="ECO:0000313" key="5">
    <source>
        <dbReference type="Proteomes" id="UP000738402"/>
    </source>
</evidence>
<evidence type="ECO:0000313" key="3">
    <source>
        <dbReference type="EMBL" id="KAG7765883.1"/>
    </source>
</evidence>
<gene>
    <name evidence="2" type="ORF">KL933_003915</name>
    <name evidence="3" type="ORF">KL946_002063</name>
</gene>
<comment type="caution">
    <text evidence="2">The sequence shown here is derived from an EMBL/GenBank/DDBJ whole genome shotgun (WGS) entry which is preliminary data.</text>
</comment>
<dbReference type="Proteomes" id="UP000738402">
    <property type="component" value="Unassembled WGS sequence"/>
</dbReference>
<evidence type="ECO:0000313" key="4">
    <source>
        <dbReference type="Proteomes" id="UP000697297"/>
    </source>
</evidence>
<dbReference type="EMBL" id="JAHLUH010000011">
    <property type="protein sequence ID" value="KAG7725867.1"/>
    <property type="molecule type" value="Genomic_DNA"/>
</dbReference>
<keyword evidence="4" id="KW-1185">Reference proteome</keyword>
<reference evidence="2 4" key="1">
    <citation type="journal article" date="2021" name="G3 (Bethesda)">
        <title>Genomic diversity, chromosomal rearrangements, and interspecies hybridization in the ogataea polymorpha species complex.</title>
        <authorList>
            <person name="Hanson S.J."/>
            <person name="Cinneide E.O."/>
            <person name="Salzberg L.I."/>
            <person name="Wolfe K.H."/>
            <person name="McGowan J."/>
            <person name="Fitzpatrick D.A."/>
            <person name="Matlin K."/>
        </authorList>
    </citation>
    <scope>NUCLEOTIDE SEQUENCE</scope>
    <source>
        <strain evidence="3">81-436-3</strain>
        <strain evidence="2">83-405-1</strain>
    </source>
</reference>
<dbReference type="EMBL" id="JAHLUN010000005">
    <property type="protein sequence ID" value="KAG7765883.1"/>
    <property type="molecule type" value="Genomic_DNA"/>
</dbReference>
<feature type="region of interest" description="Disordered" evidence="1">
    <location>
        <begin position="56"/>
        <end position="79"/>
    </location>
</feature>
<organism evidence="2 5">
    <name type="scientific">Ogataea haglerorum</name>
    <dbReference type="NCBI Taxonomy" id="1937702"/>
    <lineage>
        <taxon>Eukaryota</taxon>
        <taxon>Fungi</taxon>
        <taxon>Dikarya</taxon>
        <taxon>Ascomycota</taxon>
        <taxon>Saccharomycotina</taxon>
        <taxon>Pichiomycetes</taxon>
        <taxon>Pichiales</taxon>
        <taxon>Pichiaceae</taxon>
        <taxon>Ogataea</taxon>
    </lineage>
</organism>
<dbReference type="AlphaFoldDB" id="A0AAN6HZQ6"/>
<name>A0AAN6HZQ6_9ASCO</name>
<dbReference type="Proteomes" id="UP000697297">
    <property type="component" value="Unassembled WGS sequence"/>
</dbReference>
<accession>A0AAN6HZQ6</accession>
<sequence>MDSSKILATAADENTYNEDSCIQQNLERRRGSERLLLFLGSLESRHVAVAIKIFQIDSNEEPEKEEAHTRTPENREPNT</sequence>
<feature type="compositionally biased region" description="Basic and acidic residues" evidence="1">
    <location>
        <begin position="65"/>
        <end position="79"/>
    </location>
</feature>
<evidence type="ECO:0000256" key="1">
    <source>
        <dbReference type="SAM" id="MobiDB-lite"/>
    </source>
</evidence>
<protein>
    <submittedName>
        <fullName evidence="2">Uncharacterized protein</fullName>
    </submittedName>
</protein>
<proteinExistence type="predicted"/>